<gene>
    <name evidence="2" type="ORF">J5Y05_08985</name>
</gene>
<dbReference type="EMBL" id="JAGPNL010000002">
    <property type="protein sequence ID" value="MBQ0826642.1"/>
    <property type="molecule type" value="Genomic_DNA"/>
</dbReference>
<evidence type="ECO:0000313" key="2">
    <source>
        <dbReference type="EMBL" id="MBQ0826642.1"/>
    </source>
</evidence>
<dbReference type="RefSeq" id="WP_210870115.1">
    <property type="nucleotide sequence ID" value="NZ_JAGPNL010000002.1"/>
</dbReference>
<keyword evidence="1" id="KW-1133">Transmembrane helix</keyword>
<accession>A0A940XFR5</accession>
<dbReference type="AlphaFoldDB" id="A0A940XFR5"/>
<keyword evidence="3" id="KW-1185">Reference proteome</keyword>
<feature type="transmembrane region" description="Helical" evidence="1">
    <location>
        <begin position="415"/>
        <end position="441"/>
    </location>
</feature>
<comment type="caution">
    <text evidence="2">The sequence shown here is derived from an EMBL/GenBank/DDBJ whole genome shotgun (WGS) entry which is preliminary data.</text>
</comment>
<evidence type="ECO:0000313" key="3">
    <source>
        <dbReference type="Proteomes" id="UP000677875"/>
    </source>
</evidence>
<protein>
    <submittedName>
        <fullName evidence="2">Uncharacterized protein</fullName>
    </submittedName>
</protein>
<keyword evidence="1" id="KW-0812">Transmembrane</keyword>
<name>A0A940XFR5_9ACTN</name>
<reference evidence="2" key="1">
    <citation type="submission" date="2021-04" db="EMBL/GenBank/DDBJ databases">
        <title>Genome seq and assembly of Streptomyces sp. RG38.</title>
        <authorList>
            <person name="Chhetri G."/>
        </authorList>
    </citation>
    <scope>NUCLEOTIDE SEQUENCE</scope>
    <source>
        <strain evidence="2">RG38</strain>
    </source>
</reference>
<sequence length="557" mass="60170">MTAHVPTPHDWLLTAPWWHWPRQGVPPAHTRPALQKYATPALVDEFLADPQRRLVFDDVADQGPAPSGGVRFVAAAAAQVRKLYLATHHRHYLVAVELHCDRPGLPSPRRDEVCEAGFVVRRRRASVPPGAAAEARRMLRDLALARARLGAVDKRLAQALRAGGTKLSRCGGLLEQHATAERKVDTHRSALHTWAEAAGVERALDGWRPLCVDAAGGVVPLPERPCAALRPLPGLGRWERVSELPHEVTEATFPLYPLVPDPADEAHDGARRTLYFGVVPTGTLDLALLPVAGAAPSGEPPADRVPRFDDVSVYEIRCYVRRHDPACPRRPGQRDCHGPLTWSEPSEPFRLAGPLDPRGTANRPVTIRMPDKAELRAAVGLGAGIGGVRVGSPPDMQFDPVPGGGYQICSFSIPLITIIATFVLRLFLPVVVLLFGLWFLLALKICIPPSLSVDADLQAELAAKPVDFEADADFEARFGAKADAALDAFAKAVGASATNAGIKPPKMGDFGSGLKGQPTTERFRIARSVVGGAHALSAPDDDLRYEPRVEREEVFTA</sequence>
<evidence type="ECO:0000256" key="1">
    <source>
        <dbReference type="SAM" id="Phobius"/>
    </source>
</evidence>
<dbReference type="Proteomes" id="UP000677875">
    <property type="component" value="Unassembled WGS sequence"/>
</dbReference>
<organism evidence="2 3">
    <name type="scientific">Streptomyces tagetis</name>
    <dbReference type="NCBI Taxonomy" id="2820809"/>
    <lineage>
        <taxon>Bacteria</taxon>
        <taxon>Bacillati</taxon>
        <taxon>Actinomycetota</taxon>
        <taxon>Actinomycetes</taxon>
        <taxon>Kitasatosporales</taxon>
        <taxon>Streptomycetaceae</taxon>
        <taxon>Streptomyces</taxon>
    </lineage>
</organism>
<keyword evidence="1" id="KW-0472">Membrane</keyword>
<proteinExistence type="predicted"/>